<keyword evidence="12" id="KW-1185">Reference proteome</keyword>
<evidence type="ECO:0000256" key="9">
    <source>
        <dbReference type="SAM" id="MobiDB-lite"/>
    </source>
</evidence>
<evidence type="ECO:0000256" key="6">
    <source>
        <dbReference type="ARBA" id="ARBA00023102"/>
    </source>
</evidence>
<dbReference type="UniPathway" id="UPA00031">
    <property type="reaction ID" value="UER00013"/>
</dbReference>
<dbReference type="GO" id="GO:0000105">
    <property type="term" value="P:L-histidine biosynthetic process"/>
    <property type="evidence" value="ECO:0007669"/>
    <property type="project" value="UniProtKB-UniRule"/>
</dbReference>
<keyword evidence="5 8" id="KW-0378">Hydrolase</keyword>
<dbReference type="GO" id="GO:0005737">
    <property type="term" value="C:cytoplasm"/>
    <property type="evidence" value="ECO:0007669"/>
    <property type="project" value="TreeGrafter"/>
</dbReference>
<dbReference type="Pfam" id="PF02811">
    <property type="entry name" value="PHP"/>
    <property type="match status" value="1"/>
</dbReference>
<dbReference type="PANTHER" id="PTHR21039:SF0">
    <property type="entry name" value="HISTIDINOL-PHOSPHATASE"/>
    <property type="match status" value="1"/>
</dbReference>
<dbReference type="SMART" id="SM00481">
    <property type="entry name" value="POLIIIAc"/>
    <property type="match status" value="1"/>
</dbReference>
<keyword evidence="6 8" id="KW-0368">Histidine biosynthesis</keyword>
<comment type="pathway">
    <text evidence="1 8">Amino-acid biosynthesis; L-histidine biosynthesis; L-histidine from 5-phospho-alpha-D-ribose 1-diphosphate: step 8/9.</text>
</comment>
<evidence type="ECO:0000256" key="2">
    <source>
        <dbReference type="ARBA" id="ARBA00009152"/>
    </source>
</evidence>
<evidence type="ECO:0000256" key="4">
    <source>
        <dbReference type="ARBA" id="ARBA00022605"/>
    </source>
</evidence>
<dbReference type="InterPro" id="IPR010140">
    <property type="entry name" value="Histidinol_P_phosphatase_HisJ"/>
</dbReference>
<dbReference type="InterPro" id="IPR003141">
    <property type="entry name" value="Pol/His_phosphatase_N"/>
</dbReference>
<comment type="catalytic activity">
    <reaction evidence="7 8">
        <text>L-histidinol phosphate + H2O = L-histidinol + phosphate</text>
        <dbReference type="Rhea" id="RHEA:14465"/>
        <dbReference type="ChEBI" id="CHEBI:15377"/>
        <dbReference type="ChEBI" id="CHEBI:43474"/>
        <dbReference type="ChEBI" id="CHEBI:57699"/>
        <dbReference type="ChEBI" id="CHEBI:57980"/>
        <dbReference type="EC" id="3.1.3.15"/>
    </reaction>
</comment>
<evidence type="ECO:0000256" key="7">
    <source>
        <dbReference type="ARBA" id="ARBA00049158"/>
    </source>
</evidence>
<evidence type="ECO:0000313" key="12">
    <source>
        <dbReference type="Proteomes" id="UP000593890"/>
    </source>
</evidence>
<organism evidence="11 12">
    <name type="scientific">Solibaculum mannosilyticum</name>
    <dbReference type="NCBI Taxonomy" id="2780922"/>
    <lineage>
        <taxon>Bacteria</taxon>
        <taxon>Bacillati</taxon>
        <taxon>Bacillota</taxon>
        <taxon>Clostridia</taxon>
        <taxon>Eubacteriales</taxon>
        <taxon>Oscillospiraceae</taxon>
        <taxon>Solibaculum</taxon>
    </lineage>
</organism>
<dbReference type="AlphaFoldDB" id="A0A7I8D0Y4"/>
<dbReference type="Proteomes" id="UP000593890">
    <property type="component" value="Chromosome"/>
</dbReference>
<sequence>MSYQFMADTHTHSDSSPDGIDPPTSLCERAVKRGLVAIAITDHCEMNSFYQDHYDRSLRQAVFETVKAREVFRGRVKVLVGVEMGQATQNYACAERVAQTPMMDFVLASLHNIRGKQDFYYLDYKKENIKRLLESYFSEMLELVQWGHFDSLAHLTYPLRYIQGVHGIPVDLSPYRDLIDDILQTLASQEKGLEINTSTLDSPLASTMPDLKIIRRFKELGGEIITVGSDAHQSARVGFGIERGMDLAKQAGFTRVAYFEQHKPVFLSLN</sequence>
<evidence type="ECO:0000313" key="11">
    <source>
        <dbReference type="EMBL" id="BCI60461.1"/>
    </source>
</evidence>
<protein>
    <recommendedName>
        <fullName evidence="3 8">Histidinol-phosphatase</fullName>
        <shortName evidence="8">HolPase</shortName>
        <ecNumber evidence="3 8">3.1.3.15</ecNumber>
    </recommendedName>
</protein>
<evidence type="ECO:0000259" key="10">
    <source>
        <dbReference type="SMART" id="SM00481"/>
    </source>
</evidence>
<dbReference type="KEGG" id="sman:C12CBH8_11000"/>
<feature type="domain" description="Polymerase/histidinol phosphatase N-terminal" evidence="10">
    <location>
        <begin position="7"/>
        <end position="88"/>
    </location>
</feature>
<dbReference type="RefSeq" id="WP_090266321.1">
    <property type="nucleotide sequence ID" value="NZ_AP023321.1"/>
</dbReference>
<accession>A0A7I8D0Y4</accession>
<dbReference type="EC" id="3.1.3.15" evidence="3 8"/>
<keyword evidence="4 8" id="KW-0028">Amino-acid biosynthesis</keyword>
<dbReference type="InterPro" id="IPR016195">
    <property type="entry name" value="Pol/histidinol_Pase-like"/>
</dbReference>
<evidence type="ECO:0000256" key="3">
    <source>
        <dbReference type="ARBA" id="ARBA00013085"/>
    </source>
</evidence>
<feature type="region of interest" description="Disordered" evidence="9">
    <location>
        <begin position="1"/>
        <end position="23"/>
    </location>
</feature>
<reference evidence="12" key="1">
    <citation type="submission" date="2020-07" db="EMBL/GenBank/DDBJ databases">
        <title>Complete genome sequencing of Clostridia bacterium strain 12CBH8.</title>
        <authorList>
            <person name="Sakamoto M."/>
            <person name="Murakami T."/>
            <person name="Mori H."/>
        </authorList>
    </citation>
    <scope>NUCLEOTIDE SEQUENCE [LARGE SCALE GENOMIC DNA]</scope>
    <source>
        <strain evidence="12">12CBH8</strain>
    </source>
</reference>
<name>A0A7I8D0Y4_9FIRM</name>
<dbReference type="PANTHER" id="PTHR21039">
    <property type="entry name" value="HISTIDINOL PHOSPHATASE-RELATED"/>
    <property type="match status" value="1"/>
</dbReference>
<dbReference type="EMBL" id="AP023321">
    <property type="protein sequence ID" value="BCI60461.1"/>
    <property type="molecule type" value="Genomic_DNA"/>
</dbReference>
<proteinExistence type="inferred from homology"/>
<comment type="similarity">
    <text evidence="2 8">Belongs to the PHP hydrolase family. HisK subfamily.</text>
</comment>
<dbReference type="GO" id="GO:0004401">
    <property type="term" value="F:histidinol-phosphatase activity"/>
    <property type="evidence" value="ECO:0007669"/>
    <property type="project" value="UniProtKB-UniRule"/>
</dbReference>
<dbReference type="SUPFAM" id="SSF89550">
    <property type="entry name" value="PHP domain-like"/>
    <property type="match status" value="1"/>
</dbReference>
<dbReference type="Gene3D" id="3.20.20.140">
    <property type="entry name" value="Metal-dependent hydrolases"/>
    <property type="match status" value="1"/>
</dbReference>
<dbReference type="InterPro" id="IPR004013">
    <property type="entry name" value="PHP_dom"/>
</dbReference>
<dbReference type="NCBIfam" id="TIGR01856">
    <property type="entry name" value="hisJ_fam"/>
    <property type="match status" value="1"/>
</dbReference>
<gene>
    <name evidence="11" type="ORF">C12CBH8_11000</name>
</gene>
<evidence type="ECO:0000256" key="1">
    <source>
        <dbReference type="ARBA" id="ARBA00004970"/>
    </source>
</evidence>
<evidence type="ECO:0000256" key="5">
    <source>
        <dbReference type="ARBA" id="ARBA00022801"/>
    </source>
</evidence>
<evidence type="ECO:0000256" key="8">
    <source>
        <dbReference type="RuleBase" id="RU366003"/>
    </source>
</evidence>